<gene>
    <name evidence="1" type="ORF">KQX54_020934</name>
</gene>
<name>A0AAV7I213_COTGL</name>
<evidence type="ECO:0000313" key="1">
    <source>
        <dbReference type="EMBL" id="KAH0541063.1"/>
    </source>
</evidence>
<evidence type="ECO:0000313" key="2">
    <source>
        <dbReference type="Proteomes" id="UP000826195"/>
    </source>
</evidence>
<dbReference type="AlphaFoldDB" id="A0AAV7I213"/>
<organism evidence="1 2">
    <name type="scientific">Cotesia glomerata</name>
    <name type="common">Lepidopteran parasitic wasp</name>
    <name type="synonym">Apanteles glomeratus</name>
    <dbReference type="NCBI Taxonomy" id="32391"/>
    <lineage>
        <taxon>Eukaryota</taxon>
        <taxon>Metazoa</taxon>
        <taxon>Ecdysozoa</taxon>
        <taxon>Arthropoda</taxon>
        <taxon>Hexapoda</taxon>
        <taxon>Insecta</taxon>
        <taxon>Pterygota</taxon>
        <taxon>Neoptera</taxon>
        <taxon>Endopterygota</taxon>
        <taxon>Hymenoptera</taxon>
        <taxon>Apocrita</taxon>
        <taxon>Ichneumonoidea</taxon>
        <taxon>Braconidae</taxon>
        <taxon>Microgastrinae</taxon>
        <taxon>Cotesia</taxon>
    </lineage>
</organism>
<reference evidence="1 2" key="1">
    <citation type="journal article" date="2021" name="J. Hered.">
        <title>A chromosome-level genome assembly of the parasitoid wasp, Cotesia glomerata (Hymenoptera: Braconidae).</title>
        <authorList>
            <person name="Pinto B.J."/>
            <person name="Weis J.J."/>
            <person name="Gamble T."/>
            <person name="Ode P.J."/>
            <person name="Paul R."/>
            <person name="Zaspel J.M."/>
        </authorList>
    </citation>
    <scope>NUCLEOTIDE SEQUENCE [LARGE SCALE GENOMIC DNA]</scope>
    <source>
        <strain evidence="1">CgM1</strain>
    </source>
</reference>
<proteinExistence type="predicted"/>
<comment type="caution">
    <text evidence="1">The sequence shown here is derived from an EMBL/GenBank/DDBJ whole genome shotgun (WGS) entry which is preliminary data.</text>
</comment>
<dbReference type="EMBL" id="JAHXZJ010002609">
    <property type="protein sequence ID" value="KAH0541063.1"/>
    <property type="molecule type" value="Genomic_DNA"/>
</dbReference>
<accession>A0AAV7I213</accession>
<sequence>MRTVRRAKPQEMHEDQESRIVDRGCAENPCRLTIYGCVCKYIPCIEYEDVIDYCVRQVHKQRQGRRRRTDSTTIFEPVNCDEEKQEEEEEDKRILNGGESTGTLTLTECNAIRAC</sequence>
<protein>
    <submittedName>
        <fullName evidence="1">Uncharacterized protein</fullName>
    </submittedName>
</protein>
<keyword evidence="2" id="KW-1185">Reference proteome</keyword>
<dbReference type="Proteomes" id="UP000826195">
    <property type="component" value="Unassembled WGS sequence"/>
</dbReference>